<evidence type="ECO:0008006" key="2">
    <source>
        <dbReference type="Google" id="ProtNLM"/>
    </source>
</evidence>
<reference evidence="1" key="1">
    <citation type="submission" date="2021-01" db="EMBL/GenBank/DDBJ databases">
        <authorList>
            <person name="Corre E."/>
            <person name="Pelletier E."/>
            <person name="Niang G."/>
            <person name="Scheremetjew M."/>
            <person name="Finn R."/>
            <person name="Kale V."/>
            <person name="Holt S."/>
            <person name="Cochrane G."/>
            <person name="Meng A."/>
            <person name="Brown T."/>
            <person name="Cohen L."/>
        </authorList>
    </citation>
    <scope>NUCLEOTIDE SEQUENCE</scope>
    <source>
        <strain evidence="1">ECT3854</strain>
    </source>
</reference>
<sequence>MARLRQTGVIQNHTSLADYAGSFNETIAWKKYVRWGADGPVGRGLYAIQLRHWFKAYEEHGKSRTEDFHIILSERMRNKKENQTRVVFEETLKFLKLPPAPLKRDTAHEATYTEPMKPGTRAMLEEFFAPYNQEVYDLLGEEWQGVWDPKPQQQ</sequence>
<dbReference type="AlphaFoldDB" id="A0A7S1D5K0"/>
<protein>
    <recommendedName>
        <fullName evidence="2">Sulfotransferase domain-containing protein</fullName>
    </recommendedName>
</protein>
<dbReference type="SUPFAM" id="SSF52540">
    <property type="entry name" value="P-loop containing nucleoside triphosphate hydrolases"/>
    <property type="match status" value="1"/>
</dbReference>
<organism evidence="1">
    <name type="scientific">Cyclophora tenuis</name>
    <name type="common">Marine diatom</name>
    <dbReference type="NCBI Taxonomy" id="216820"/>
    <lineage>
        <taxon>Eukaryota</taxon>
        <taxon>Sar</taxon>
        <taxon>Stramenopiles</taxon>
        <taxon>Ochrophyta</taxon>
        <taxon>Bacillariophyta</taxon>
        <taxon>Fragilariophyceae</taxon>
        <taxon>Fragilariophycidae</taxon>
        <taxon>Cyclophorales</taxon>
        <taxon>Cyclophoraceae</taxon>
        <taxon>Cyclophora</taxon>
    </lineage>
</organism>
<name>A0A7S1D5K0_CYCTE</name>
<dbReference type="Gene3D" id="3.40.50.300">
    <property type="entry name" value="P-loop containing nucleotide triphosphate hydrolases"/>
    <property type="match status" value="1"/>
</dbReference>
<proteinExistence type="predicted"/>
<dbReference type="InterPro" id="IPR027417">
    <property type="entry name" value="P-loop_NTPase"/>
</dbReference>
<gene>
    <name evidence="1" type="ORF">CTEN0397_LOCUS8605</name>
</gene>
<evidence type="ECO:0000313" key="1">
    <source>
        <dbReference type="EMBL" id="CAD8937546.1"/>
    </source>
</evidence>
<dbReference type="EMBL" id="HBFW01013548">
    <property type="protein sequence ID" value="CAD8937546.1"/>
    <property type="molecule type" value="Transcribed_RNA"/>
</dbReference>
<accession>A0A7S1D5K0</accession>